<dbReference type="CDD" id="cd14789">
    <property type="entry name" value="Tiki"/>
    <property type="match status" value="1"/>
</dbReference>
<comment type="caution">
    <text evidence="2">The sequence shown here is derived from an EMBL/GenBank/DDBJ whole genome shotgun (WGS) entry which is preliminary data.</text>
</comment>
<dbReference type="AlphaFoldDB" id="A0A2S7SW15"/>
<keyword evidence="1" id="KW-0732">Signal</keyword>
<dbReference type="Proteomes" id="UP000239872">
    <property type="component" value="Unassembled WGS sequence"/>
</dbReference>
<dbReference type="InterPro" id="IPR047111">
    <property type="entry name" value="YbaP-like"/>
</dbReference>
<organism evidence="2 3">
    <name type="scientific">Flavipsychrobacter stenotrophus</name>
    <dbReference type="NCBI Taxonomy" id="2077091"/>
    <lineage>
        <taxon>Bacteria</taxon>
        <taxon>Pseudomonadati</taxon>
        <taxon>Bacteroidota</taxon>
        <taxon>Chitinophagia</taxon>
        <taxon>Chitinophagales</taxon>
        <taxon>Chitinophagaceae</taxon>
        <taxon>Flavipsychrobacter</taxon>
    </lineage>
</organism>
<dbReference type="EMBL" id="PPSL01000003">
    <property type="protein sequence ID" value="PQJ11120.1"/>
    <property type="molecule type" value="Genomic_DNA"/>
</dbReference>
<accession>A0A2S7SW15</accession>
<protein>
    <recommendedName>
        <fullName evidence="4">TraB/GumN family protein</fullName>
    </recommendedName>
</protein>
<proteinExistence type="predicted"/>
<evidence type="ECO:0000256" key="1">
    <source>
        <dbReference type="SAM" id="SignalP"/>
    </source>
</evidence>
<sequence>MRKILLLAFAIIFVHIHCGAQNGPNEQSLLWRISGNGLAKPSYLFGTIHLICPEDYLWTDKMKQSLSACEKVCFEMDLDDTKLMMSASNGFIATDGRKLKDYYTPEQYQQLKKFMKDSVGMDIGMLQQMKPIALESIISMKTTRCTNPVSYEETIMKIAKASEKEVLGLEDPSEQIGALDSMSSDSVAKEVFEGVRDFTKNKKEYNDMVMAYKKQQLTVLYDKITTVKGQGDDMRVLLDDRNKRWIDRMRIKMTKNSIFFAVGAGHLPGKTGVVNLL</sequence>
<gene>
    <name evidence="2" type="ORF">CJD36_014220</name>
</gene>
<evidence type="ECO:0008006" key="4">
    <source>
        <dbReference type="Google" id="ProtNLM"/>
    </source>
</evidence>
<evidence type="ECO:0000313" key="3">
    <source>
        <dbReference type="Proteomes" id="UP000239872"/>
    </source>
</evidence>
<feature type="signal peptide" evidence="1">
    <location>
        <begin position="1"/>
        <end position="20"/>
    </location>
</feature>
<dbReference type="PANTHER" id="PTHR40590">
    <property type="entry name" value="CYTOPLASMIC PROTEIN-RELATED"/>
    <property type="match status" value="1"/>
</dbReference>
<dbReference type="PANTHER" id="PTHR40590:SF1">
    <property type="entry name" value="CYTOPLASMIC PROTEIN"/>
    <property type="match status" value="1"/>
</dbReference>
<dbReference type="RefSeq" id="WP_105039848.1">
    <property type="nucleotide sequence ID" value="NZ_PPSL01000003.1"/>
</dbReference>
<reference evidence="2 3" key="1">
    <citation type="submission" date="2018-01" db="EMBL/GenBank/DDBJ databases">
        <title>A novel member of the phylum Bacteroidetes isolated from glacier ice.</title>
        <authorList>
            <person name="Liu Q."/>
            <person name="Xin Y.-H."/>
        </authorList>
    </citation>
    <scope>NUCLEOTIDE SEQUENCE [LARGE SCALE GENOMIC DNA]</scope>
    <source>
        <strain evidence="2 3">RB1R16</strain>
    </source>
</reference>
<dbReference type="Pfam" id="PF01963">
    <property type="entry name" value="TraB_PrgY_gumN"/>
    <property type="match status" value="1"/>
</dbReference>
<feature type="chain" id="PRO_5015498735" description="TraB/GumN family protein" evidence="1">
    <location>
        <begin position="21"/>
        <end position="277"/>
    </location>
</feature>
<keyword evidence="3" id="KW-1185">Reference proteome</keyword>
<evidence type="ECO:0000313" key="2">
    <source>
        <dbReference type="EMBL" id="PQJ11120.1"/>
    </source>
</evidence>
<dbReference type="InterPro" id="IPR002816">
    <property type="entry name" value="TraB/PrgY/GumN_fam"/>
</dbReference>
<dbReference type="OrthoDB" id="9798714at2"/>
<name>A0A2S7SW15_9BACT</name>